<dbReference type="PANTHER" id="PTHR43713:SF3">
    <property type="entry name" value="GLUTAMATE-1-SEMIALDEHYDE 2,1-AMINOMUTASE 1, CHLOROPLASTIC-RELATED"/>
    <property type="match status" value="1"/>
</dbReference>
<dbReference type="InterPro" id="IPR049704">
    <property type="entry name" value="Aminotrans_3_PPA_site"/>
</dbReference>
<organism evidence="9 10">
    <name type="scientific">Methylacidiphilum kamchatkense Kam1</name>
    <dbReference type="NCBI Taxonomy" id="1202785"/>
    <lineage>
        <taxon>Bacteria</taxon>
        <taxon>Pseudomonadati</taxon>
        <taxon>Verrucomicrobiota</taxon>
        <taxon>Methylacidiphilae</taxon>
        <taxon>Methylacidiphilales</taxon>
        <taxon>Methylacidiphilaceae</taxon>
        <taxon>Methylacidiphilum (ex Ratnadevi et al. 2023)</taxon>
    </lineage>
</organism>
<proteinExistence type="inferred from homology"/>
<gene>
    <name evidence="7" type="primary">hemL</name>
    <name evidence="9" type="ORF">kam1_406</name>
</gene>
<keyword evidence="7" id="KW-0963">Cytoplasm</keyword>
<evidence type="ECO:0000256" key="1">
    <source>
        <dbReference type="ARBA" id="ARBA00001933"/>
    </source>
</evidence>
<dbReference type="FunFam" id="3.40.640.10:FF:000021">
    <property type="entry name" value="Glutamate-1-semialdehyde 2,1-aminomutase"/>
    <property type="match status" value="1"/>
</dbReference>
<dbReference type="EC" id="5.4.3.8" evidence="7"/>
<dbReference type="GO" id="GO:0006782">
    <property type="term" value="P:protoporphyrinogen IX biosynthetic process"/>
    <property type="evidence" value="ECO:0007669"/>
    <property type="project" value="UniProtKB-UniRule"/>
</dbReference>
<evidence type="ECO:0000256" key="8">
    <source>
        <dbReference type="SAM" id="Phobius"/>
    </source>
</evidence>
<dbReference type="AlphaFoldDB" id="A0A516TK94"/>
<dbReference type="SUPFAM" id="SSF53383">
    <property type="entry name" value="PLP-dependent transferases"/>
    <property type="match status" value="1"/>
</dbReference>
<accession>A0A516TK94</accession>
<name>A0A516TK94_9BACT</name>
<dbReference type="PROSITE" id="PS00600">
    <property type="entry name" value="AA_TRANSFER_CLASS_3"/>
    <property type="match status" value="1"/>
</dbReference>
<keyword evidence="5 7" id="KW-0413">Isomerase</keyword>
<evidence type="ECO:0000256" key="7">
    <source>
        <dbReference type="HAMAP-Rule" id="MF_00375"/>
    </source>
</evidence>
<dbReference type="STRING" id="1202785.A946_08950"/>
<keyword evidence="8" id="KW-0812">Transmembrane</keyword>
<dbReference type="PANTHER" id="PTHR43713">
    <property type="entry name" value="GLUTAMATE-1-SEMIALDEHYDE 2,1-AMINOMUTASE"/>
    <property type="match status" value="1"/>
</dbReference>
<dbReference type="Gene3D" id="3.90.1150.10">
    <property type="entry name" value="Aspartate Aminotransferase, domain 1"/>
    <property type="match status" value="1"/>
</dbReference>
<dbReference type="NCBIfam" id="TIGR00713">
    <property type="entry name" value="hemL"/>
    <property type="match status" value="1"/>
</dbReference>
<evidence type="ECO:0000256" key="5">
    <source>
        <dbReference type="ARBA" id="ARBA00023235"/>
    </source>
</evidence>
<evidence type="ECO:0000313" key="10">
    <source>
        <dbReference type="Proteomes" id="UP000315925"/>
    </source>
</evidence>
<feature type="modified residue" description="N6-(pyridoxal phosphate)lysine" evidence="7">
    <location>
        <position position="336"/>
    </location>
</feature>
<dbReference type="UniPathway" id="UPA00251">
    <property type="reaction ID" value="UER00317"/>
</dbReference>
<evidence type="ECO:0000256" key="2">
    <source>
        <dbReference type="ARBA" id="ARBA00004819"/>
    </source>
</evidence>
<dbReference type="InterPro" id="IPR004639">
    <property type="entry name" value="4pyrrol_synth_GluAld_NH2Trfase"/>
</dbReference>
<dbReference type="GO" id="GO:0030170">
    <property type="term" value="F:pyridoxal phosphate binding"/>
    <property type="evidence" value="ECO:0007669"/>
    <property type="project" value="InterPro"/>
</dbReference>
<comment type="cofactor">
    <cofactor evidence="1 7">
        <name>pyridoxal 5'-phosphate</name>
        <dbReference type="ChEBI" id="CHEBI:597326"/>
    </cofactor>
</comment>
<dbReference type="KEGG" id="mkc:kam1_406"/>
<evidence type="ECO:0000313" key="9">
    <source>
        <dbReference type="EMBL" id="QDQ41657.1"/>
    </source>
</evidence>
<dbReference type="CDD" id="cd00610">
    <property type="entry name" value="OAT_like"/>
    <property type="match status" value="1"/>
</dbReference>
<feature type="transmembrane region" description="Helical" evidence="8">
    <location>
        <begin position="7"/>
        <end position="25"/>
    </location>
</feature>
<dbReference type="InterPro" id="IPR015424">
    <property type="entry name" value="PyrdxlP-dep_Trfase"/>
</dbReference>
<dbReference type="GO" id="GO:0042286">
    <property type="term" value="F:glutamate-1-semialdehyde 2,1-aminomutase activity"/>
    <property type="evidence" value="ECO:0007669"/>
    <property type="project" value="UniProtKB-UniRule"/>
</dbReference>
<dbReference type="Gene3D" id="3.40.640.10">
    <property type="entry name" value="Type I PLP-dependent aspartate aminotransferase-like (Major domain)"/>
    <property type="match status" value="1"/>
</dbReference>
<dbReference type="GO" id="GO:0005737">
    <property type="term" value="C:cytoplasm"/>
    <property type="evidence" value="ECO:0007669"/>
    <property type="project" value="UniProtKB-SubCell"/>
</dbReference>
<comment type="similarity">
    <text evidence="3 7">Belongs to the class-III pyridoxal-phosphate-dependent aminotransferase family. HemL subfamily.</text>
</comment>
<comment type="catalytic activity">
    <reaction evidence="7">
        <text>(S)-4-amino-5-oxopentanoate = 5-aminolevulinate</text>
        <dbReference type="Rhea" id="RHEA:14265"/>
        <dbReference type="ChEBI" id="CHEBI:57501"/>
        <dbReference type="ChEBI" id="CHEBI:356416"/>
        <dbReference type="EC" id="5.4.3.8"/>
    </reaction>
</comment>
<evidence type="ECO:0000256" key="3">
    <source>
        <dbReference type="ARBA" id="ARBA00008981"/>
    </source>
</evidence>
<evidence type="ECO:0000256" key="6">
    <source>
        <dbReference type="ARBA" id="ARBA00023244"/>
    </source>
</evidence>
<dbReference type="Proteomes" id="UP000315925">
    <property type="component" value="Chromosome"/>
</dbReference>
<protein>
    <recommendedName>
        <fullName evidence="7">Glutamate-1-semialdehyde 2,1-aminomutase</fullName>
        <shortName evidence="7">GSA</shortName>
        <ecNumber evidence="7">5.4.3.8</ecNumber>
    </recommendedName>
    <alternativeName>
        <fullName evidence="7">Glutamate-1-semialdehyde aminotransferase</fullName>
        <shortName evidence="7">GSA-AT</shortName>
    </alternativeName>
</protein>
<reference evidence="10" key="1">
    <citation type="submission" date="2019-03" db="EMBL/GenBank/DDBJ databases">
        <title>Complete genome of Methylacidiphilum kamchatkense Kam1.</title>
        <authorList>
            <person name="Kruse T."/>
            <person name="Murarilal Ratnadevi C."/>
            <person name="Erikstad H.-A."/>
            <person name="Birkeland N.-K."/>
        </authorList>
    </citation>
    <scope>NUCLEOTIDE SEQUENCE [LARGE SCALE GENOMIC DNA]</scope>
    <source>
        <strain evidence="10">kam1</strain>
    </source>
</reference>
<keyword evidence="6 7" id="KW-0627">Porphyrin biosynthesis</keyword>
<keyword evidence="4 7" id="KW-0663">Pyridoxal phosphate</keyword>
<keyword evidence="8" id="KW-0472">Membrane</keyword>
<dbReference type="Pfam" id="PF00202">
    <property type="entry name" value="Aminotran_3"/>
    <property type="match status" value="1"/>
</dbReference>
<comment type="subcellular location">
    <subcellularLocation>
        <location evidence="7">Cytoplasm</location>
    </subcellularLocation>
</comment>
<keyword evidence="8" id="KW-1133">Transmembrane helix</keyword>
<comment type="subunit">
    <text evidence="7">Homodimer.</text>
</comment>
<dbReference type="HAMAP" id="MF_00375">
    <property type="entry name" value="HemL_aminotrans_3"/>
    <property type="match status" value="1"/>
</dbReference>
<dbReference type="InterPro" id="IPR015422">
    <property type="entry name" value="PyrdxlP-dep_Trfase_small"/>
</dbReference>
<dbReference type="InterPro" id="IPR015421">
    <property type="entry name" value="PyrdxlP-dep_Trfase_major"/>
</dbReference>
<dbReference type="GO" id="GO:0008483">
    <property type="term" value="F:transaminase activity"/>
    <property type="evidence" value="ECO:0007669"/>
    <property type="project" value="InterPro"/>
</dbReference>
<evidence type="ECO:0000256" key="4">
    <source>
        <dbReference type="ARBA" id="ARBA00022898"/>
    </source>
</evidence>
<dbReference type="EMBL" id="CP037899">
    <property type="protein sequence ID" value="QDQ41657.1"/>
    <property type="molecule type" value="Genomic_DNA"/>
</dbReference>
<dbReference type="InterPro" id="IPR005814">
    <property type="entry name" value="Aminotrans_3"/>
</dbReference>
<dbReference type="NCBIfam" id="NF000818">
    <property type="entry name" value="PRK00062.1"/>
    <property type="match status" value="1"/>
</dbReference>
<comment type="pathway">
    <text evidence="2">Porphyrin-containing compound metabolism; protoporphyrin-IX biosynthesis; 5-aminolevulinate from L-glutamyl-tRNA(Glu): step 2/2.</text>
</comment>
<sequence length="497" mass="55139">MLEAQRFLLFFLWHSSFNFIGFFPIRKQRKYCFTKCLSEKKAIQYFTSPLPLDLFFALVKRVDYLIEQNMVFSLSEKLWNQAQELFPGGVNSPVRSFQSVGRHPFYVSRAKGSKLFDIDANCYTDYVCSWGALIHGHCYSPVVRAINEALQNGTSFGANCPLEIRLAQLIRSAMPSIEKIRFLNSGTEACMTAIRLARGFSRREKIMKFEGCYHGHVDSLLVKAGSGALTTGIPDSEGIPASLSALTIILPWNDEEKLIAAFKKYGRETAAIILEPVPANCGLIPPKEGFLESIETQARAYGTLIIFDEVITGFRLSYGGAQALFGIKPDLTVLGKIIGGGLPVGAIGGKKEIMDSLSPLGKVYQAGTLSGNPLAMASGIAQLEELQKGHAYQYLENLGQQLEAGMLEIQKKLSYPLQFHRFGSLFSFFFTSKKVTSAADAYQVDKKKFSSFFTALLSSRIFIPPSPFETAFLSTAHTESDIDELLKIVYDTLKQML</sequence>